<comment type="similarity">
    <text evidence="1 3">Belongs to the Nudix hydrolase family.</text>
</comment>
<protein>
    <submittedName>
        <fullName evidence="5">NUDIX domain-containing protein</fullName>
    </submittedName>
</protein>
<evidence type="ECO:0000256" key="1">
    <source>
        <dbReference type="ARBA" id="ARBA00005582"/>
    </source>
</evidence>
<name>A0ABY8AZR6_9BACL</name>
<reference evidence="5 6" key="1">
    <citation type="submission" date="2022-10" db="EMBL/GenBank/DDBJ databases">
        <title>Complete genome sequence of Exiguobacterium profundum TSS-3 isolated from an extremely saline-alkaline spring located in Ixtapa, Chiapas-Mexico.</title>
        <authorList>
            <person name="Rincon-Rosales R."/>
            <person name="Rogel M.A."/>
            <person name="Rincon-Molina C.I."/>
            <person name="Guerrero G."/>
            <person name="Manzano-Gomez L.A."/>
            <person name="Lopez-Lopez A."/>
            <person name="Rincon Molina F.A."/>
            <person name="Martinez-Romero E."/>
        </authorList>
    </citation>
    <scope>NUCLEOTIDE SEQUENCE [LARGE SCALE GENOMIC DNA]</scope>
    <source>
        <strain evidence="5 6">TSS-3</strain>
    </source>
</reference>
<dbReference type="PRINTS" id="PR00502">
    <property type="entry name" value="NUDIXFAMILY"/>
</dbReference>
<dbReference type="Gene3D" id="3.90.79.10">
    <property type="entry name" value="Nucleoside Triphosphate Pyrophosphohydrolase"/>
    <property type="match status" value="1"/>
</dbReference>
<dbReference type="Pfam" id="PF00293">
    <property type="entry name" value="NUDIX"/>
    <property type="match status" value="1"/>
</dbReference>
<dbReference type="SUPFAM" id="SSF55811">
    <property type="entry name" value="Nudix"/>
    <property type="match status" value="1"/>
</dbReference>
<dbReference type="InterPro" id="IPR020084">
    <property type="entry name" value="NUDIX_hydrolase_CS"/>
</dbReference>
<evidence type="ECO:0000256" key="3">
    <source>
        <dbReference type="RuleBase" id="RU003476"/>
    </source>
</evidence>
<accession>A0ABY8AZR6</accession>
<gene>
    <name evidence="5" type="ORF">OE059_14340</name>
</gene>
<keyword evidence="6" id="KW-1185">Reference proteome</keyword>
<dbReference type="PANTHER" id="PTHR43736:SF1">
    <property type="entry name" value="DIHYDRONEOPTERIN TRIPHOSPHATE DIPHOSPHATASE"/>
    <property type="match status" value="1"/>
</dbReference>
<dbReference type="RefSeq" id="WP_214688941.1">
    <property type="nucleotide sequence ID" value="NZ_CAXPIM010000201.1"/>
</dbReference>
<dbReference type="CDD" id="cd04699">
    <property type="entry name" value="NUDIX_MutT_Nudt1"/>
    <property type="match status" value="1"/>
</dbReference>
<dbReference type="InterPro" id="IPR020476">
    <property type="entry name" value="Nudix_hydrolase"/>
</dbReference>
<evidence type="ECO:0000313" key="6">
    <source>
        <dbReference type="Proteomes" id="UP001219957"/>
    </source>
</evidence>
<evidence type="ECO:0000256" key="2">
    <source>
        <dbReference type="ARBA" id="ARBA00022801"/>
    </source>
</evidence>
<dbReference type="PROSITE" id="PS00893">
    <property type="entry name" value="NUDIX_BOX"/>
    <property type="match status" value="1"/>
</dbReference>
<proteinExistence type="inferred from homology"/>
<evidence type="ECO:0000313" key="5">
    <source>
        <dbReference type="EMBL" id="WED55175.1"/>
    </source>
</evidence>
<dbReference type="PANTHER" id="PTHR43736">
    <property type="entry name" value="ADP-RIBOSE PYROPHOSPHATASE"/>
    <property type="match status" value="1"/>
</dbReference>
<dbReference type="PROSITE" id="PS51462">
    <property type="entry name" value="NUDIX"/>
    <property type="match status" value="1"/>
</dbReference>
<feature type="domain" description="Nudix hydrolase" evidence="4">
    <location>
        <begin position="5"/>
        <end position="140"/>
    </location>
</feature>
<keyword evidence="2 3" id="KW-0378">Hydrolase</keyword>
<evidence type="ECO:0000259" key="4">
    <source>
        <dbReference type="PROSITE" id="PS51462"/>
    </source>
</evidence>
<sequence length="142" mass="16114">MSIPTIVVAVKAVIVQNDQMLVIKRATDDEVHPGTWELVGGKLDFGETLERALEREVFEETDLRVTIQHLLYATTFLTDPNRQVVLMTYLAHPIATIVTLSEEHSDARWVTANEARQLLPQPILDDLDSHDIWSLLQPKPIH</sequence>
<dbReference type="Proteomes" id="UP001219957">
    <property type="component" value="Chromosome"/>
</dbReference>
<dbReference type="EMBL" id="CP109617">
    <property type="protein sequence ID" value="WED55175.1"/>
    <property type="molecule type" value="Genomic_DNA"/>
</dbReference>
<dbReference type="InterPro" id="IPR015797">
    <property type="entry name" value="NUDIX_hydrolase-like_dom_sf"/>
</dbReference>
<dbReference type="InterPro" id="IPR000086">
    <property type="entry name" value="NUDIX_hydrolase_dom"/>
</dbReference>
<organism evidence="5 6">
    <name type="scientific">Exiguobacterium profundum</name>
    <dbReference type="NCBI Taxonomy" id="307643"/>
    <lineage>
        <taxon>Bacteria</taxon>
        <taxon>Bacillati</taxon>
        <taxon>Bacillota</taxon>
        <taxon>Bacilli</taxon>
        <taxon>Bacillales</taxon>
        <taxon>Bacillales Family XII. Incertae Sedis</taxon>
        <taxon>Exiguobacterium</taxon>
    </lineage>
</organism>